<dbReference type="RefSeq" id="WP_089814635.1">
    <property type="nucleotide sequence ID" value="NZ_FOZK01000001.1"/>
</dbReference>
<dbReference type="STRING" id="767519.SAMN05216559_1104"/>
<reference evidence="2 3" key="1">
    <citation type="submission" date="2016-10" db="EMBL/GenBank/DDBJ databases">
        <authorList>
            <person name="de Groot N.N."/>
        </authorList>
    </citation>
    <scope>NUCLEOTIDE SEQUENCE [LARGE SCALE GENOMIC DNA]</scope>
    <source>
        <strain evidence="2 3">CGMCC 1.10457</strain>
    </source>
</reference>
<evidence type="ECO:0000313" key="2">
    <source>
        <dbReference type="EMBL" id="SFR92584.1"/>
    </source>
</evidence>
<gene>
    <name evidence="2" type="ORF">SAMN05216559_1104</name>
</gene>
<evidence type="ECO:0000313" key="3">
    <source>
        <dbReference type="Proteomes" id="UP000199062"/>
    </source>
</evidence>
<sequence>MLAGGSRDCERFPELREHLGEDPARWLDWPILVERDRERLVRTRIESIDRIEVIRAWKAVERALGRGDDGGHGPVSSRRSTSDGCRTRESNPGG</sequence>
<organism evidence="2 3">
    <name type="scientific">Halomicrobium zhouii</name>
    <dbReference type="NCBI Taxonomy" id="767519"/>
    <lineage>
        <taxon>Archaea</taxon>
        <taxon>Methanobacteriati</taxon>
        <taxon>Methanobacteriota</taxon>
        <taxon>Stenosarchaea group</taxon>
        <taxon>Halobacteria</taxon>
        <taxon>Halobacteriales</taxon>
        <taxon>Haloarculaceae</taxon>
        <taxon>Halomicrobium</taxon>
    </lineage>
</organism>
<dbReference type="AlphaFoldDB" id="A0A1I6KN29"/>
<dbReference type="Proteomes" id="UP000199062">
    <property type="component" value="Unassembled WGS sequence"/>
</dbReference>
<feature type="region of interest" description="Disordered" evidence="1">
    <location>
        <begin position="64"/>
        <end position="94"/>
    </location>
</feature>
<dbReference type="OrthoDB" id="326454at2157"/>
<accession>A0A1I6KN29</accession>
<name>A0A1I6KN29_9EURY</name>
<proteinExistence type="predicted"/>
<keyword evidence="3" id="KW-1185">Reference proteome</keyword>
<evidence type="ECO:0000256" key="1">
    <source>
        <dbReference type="SAM" id="MobiDB-lite"/>
    </source>
</evidence>
<feature type="compositionally biased region" description="Basic and acidic residues" evidence="1">
    <location>
        <begin position="85"/>
        <end position="94"/>
    </location>
</feature>
<protein>
    <submittedName>
        <fullName evidence="2">Uncharacterized protein</fullName>
    </submittedName>
</protein>
<dbReference type="EMBL" id="FOZK01000001">
    <property type="protein sequence ID" value="SFR92584.1"/>
    <property type="molecule type" value="Genomic_DNA"/>
</dbReference>